<dbReference type="UniPathway" id="UPA00057">
    <property type="reaction ID" value="UER00098"/>
</dbReference>
<dbReference type="InterPro" id="IPR036554">
    <property type="entry name" value="GHMP_kinase_C_sf"/>
</dbReference>
<dbReference type="eggNOG" id="KOG2371">
    <property type="taxonomic scope" value="Eukaryota"/>
</dbReference>
<evidence type="ECO:0000256" key="7">
    <source>
        <dbReference type="ARBA" id="ARBA00023150"/>
    </source>
</evidence>
<evidence type="ECO:0000256" key="8">
    <source>
        <dbReference type="SAM" id="MobiDB-lite"/>
    </source>
</evidence>
<dbReference type="Pfam" id="PF00994">
    <property type="entry name" value="MoCF_biosynth"/>
    <property type="match status" value="1"/>
</dbReference>
<dbReference type="InterPro" id="IPR036425">
    <property type="entry name" value="MoaB/Mog-like_dom_sf"/>
</dbReference>
<dbReference type="OrthoDB" id="1924968at2759"/>
<dbReference type="InterPro" id="IPR036688">
    <property type="entry name" value="MoeA_C_domain_IV_sf"/>
</dbReference>
<dbReference type="Gene3D" id="2.40.340.10">
    <property type="entry name" value="MoeA, C-terminal, domain IV"/>
    <property type="match status" value="1"/>
</dbReference>
<feature type="compositionally biased region" description="Acidic residues" evidence="8">
    <location>
        <begin position="27"/>
        <end position="45"/>
    </location>
</feature>
<comment type="pathway">
    <text evidence="1">Cofactor biosynthesis; molybdopterin biosynthesis.</text>
</comment>
<keyword evidence="5" id="KW-0547">Nucleotide-binding</keyword>
<proteinExistence type="inferred from homology"/>
<dbReference type="InterPro" id="IPR036135">
    <property type="entry name" value="MoeA_linker/N_sf"/>
</dbReference>
<feature type="domain" description="MoaB/Mog" evidence="9">
    <location>
        <begin position="228"/>
        <end position="406"/>
    </location>
</feature>
<evidence type="ECO:0000313" key="10">
    <source>
        <dbReference type="EMBL" id="CCO16787.1"/>
    </source>
</evidence>
<dbReference type="SUPFAM" id="SSF63882">
    <property type="entry name" value="MoeA N-terminal region -like"/>
    <property type="match status" value="1"/>
</dbReference>
<dbReference type="Gene3D" id="3.30.230.10">
    <property type="match status" value="1"/>
</dbReference>
<dbReference type="Gene3D" id="3.30.70.890">
    <property type="entry name" value="GHMP kinase, C-terminal domain"/>
    <property type="match status" value="1"/>
</dbReference>
<dbReference type="GO" id="GO:0061598">
    <property type="term" value="F:molybdopterin adenylyltransferase activity"/>
    <property type="evidence" value="ECO:0007669"/>
    <property type="project" value="UniProtKB-EC"/>
</dbReference>
<dbReference type="InterPro" id="IPR020568">
    <property type="entry name" value="Ribosomal_Su5_D2-typ_SF"/>
</dbReference>
<dbReference type="PANTHER" id="PTHR38710">
    <property type="entry name" value="WITH PUTATIVE URIDYL PYROPHOSPHORYLASE-RELATED"/>
    <property type="match status" value="1"/>
</dbReference>
<evidence type="ECO:0000313" key="11">
    <source>
        <dbReference type="Proteomes" id="UP000198341"/>
    </source>
</evidence>
<feature type="region of interest" description="Disordered" evidence="8">
    <location>
        <begin position="26"/>
        <end position="54"/>
    </location>
</feature>
<comment type="similarity">
    <text evidence="2">In the N-terminal section; belongs to the MoaB/Mog family.</text>
</comment>
<dbReference type="GO" id="GO:0006777">
    <property type="term" value="P:Mo-molybdopterin cofactor biosynthetic process"/>
    <property type="evidence" value="ECO:0007669"/>
    <property type="project" value="UniProtKB-KW"/>
</dbReference>
<keyword evidence="7" id="KW-0501">Molybdenum cofactor biosynthesis</keyword>
<dbReference type="PANTHER" id="PTHR38710:SF1">
    <property type="entry name" value="WITH PUTATIVE URIDYL PYROPHOSPHORYLASE-RELATED"/>
    <property type="match status" value="1"/>
</dbReference>
<reference evidence="10 11" key="1">
    <citation type="submission" date="2011-10" db="EMBL/GenBank/DDBJ databases">
        <authorList>
            <person name="Genoscope - CEA"/>
        </authorList>
    </citation>
    <scope>NUCLEOTIDE SEQUENCE [LARGE SCALE GENOMIC DNA]</scope>
    <source>
        <strain evidence="10 11">RCC 1105</strain>
    </source>
</reference>
<dbReference type="PRINTS" id="PR00959">
    <property type="entry name" value="MEVGALKINASE"/>
</dbReference>
<dbReference type="Pfam" id="PF03454">
    <property type="entry name" value="MoeA_C"/>
    <property type="match status" value="1"/>
</dbReference>
<evidence type="ECO:0000256" key="2">
    <source>
        <dbReference type="ARBA" id="ARBA00007589"/>
    </source>
</evidence>
<evidence type="ECO:0000256" key="3">
    <source>
        <dbReference type="ARBA" id="ARBA00008339"/>
    </source>
</evidence>
<keyword evidence="11" id="KW-1185">Reference proteome</keyword>
<organism evidence="10 11">
    <name type="scientific">Bathycoccus prasinos</name>
    <dbReference type="NCBI Taxonomy" id="41875"/>
    <lineage>
        <taxon>Eukaryota</taxon>
        <taxon>Viridiplantae</taxon>
        <taxon>Chlorophyta</taxon>
        <taxon>Mamiellophyceae</taxon>
        <taxon>Mamiellales</taxon>
        <taxon>Bathycoccaceae</taxon>
        <taxon>Bathycoccus</taxon>
    </lineage>
</organism>
<dbReference type="STRING" id="41875.K8EF80"/>
<dbReference type="UniPathway" id="UPA00344"/>
<evidence type="ECO:0000259" key="9">
    <source>
        <dbReference type="SMART" id="SM00852"/>
    </source>
</evidence>
<dbReference type="InterPro" id="IPR038987">
    <property type="entry name" value="MoeA-like"/>
</dbReference>
<evidence type="ECO:0000256" key="4">
    <source>
        <dbReference type="ARBA" id="ARBA00012509"/>
    </source>
</evidence>
<dbReference type="SUPFAM" id="SSF55060">
    <property type="entry name" value="GHMP Kinase, C-terminal domain"/>
    <property type="match status" value="1"/>
</dbReference>
<dbReference type="InterPro" id="IPR006204">
    <property type="entry name" value="GHMP_kinase_N_dom"/>
</dbReference>
<dbReference type="InterPro" id="IPR005110">
    <property type="entry name" value="MoeA_linker/N"/>
</dbReference>
<dbReference type="RefSeq" id="XP_007513229.1">
    <property type="nucleotide sequence ID" value="XM_007513167.1"/>
</dbReference>
<dbReference type="EC" id="2.7.7.75" evidence="4"/>
<keyword evidence="6" id="KW-0067">ATP-binding</keyword>
<dbReference type="Pfam" id="PF03453">
    <property type="entry name" value="MoeA_N"/>
    <property type="match status" value="1"/>
</dbReference>
<sequence length="1019" mass="111941">MVSMREAIERVVRTSEEIFSDIRRLELDDDDENDDDDDDENDDDALTTTTTKRKRRTHFKVPIEKSVGRVSERDVRAKRAHPVKDVSIMDGFCFNITNENNNTEKKFRVNKMLTNRAQYAENAYNEDAVLLHEECAYVTTGAVLPKGANCVVPEENVTKVTMNDDDSFVTNVQEKDYKVHKWIRKAQSDVGIGDLLLKKGERIEWYDVGILAAGGIREIEVSRMPSVALACTGDEIVEVSKDTIPDSNASASYDVNGPALRSALRSSGAEIVNIFDDDDGGSGGGDDDDVKTRIIRDEEGAVVDTIRRALASDCDVLITTGGASKGDRDYIYDAMMRKMCEGDASAVACHFQSLSMKPGKPTKFFTLSRRKILGVNKPDLLCLSLPGNPVSCCVTFELLVKPMLRVLQGQNVVYPPRSVAILGDDIQLDDEREEFHRVSLGWKAKKSSDGEHPLLPIAYSTGKQISSRILSMREADALIELPVGNATHTKLPKGTIVSIVPIADLRQRGAASVRSSILHLQNDAKIKAERTTQSFSKMAVRRPIEVINDETTGLDDLSFWRKVVARNASGVVAVVGPRAREAMPDEYKQLLLHDDVPGVEEIVFELTNFTDVSAFRVFSDEGRLTLVVVVDDAIEDSLKDIEMIKYAIAESIRGDETFSSMGVANENVSETLVRRTYARIGLLGNPSDQYFGEVVAVSIKNFYAETVLKPLPTSSEIKIVPGPYDANDFESISALKQFTSEHGYDGGAKLIKALLANFAKFCEEKQIALKNPSVGFSLSYSSNIPKQTGMSGSSAIIISCMNCLLDRYDVRDKISKEERAFLALQVENDIGIAAGLMDRVIQVYGGCVHMNFRNAEKVKETGIGEYEYVDAEKIPKLFVVWSQNPSNSGKIHQPVRQRWLSGDAEIIQGMQNAADCAREGLQIIQMSSGKESCAIRLAPILSANFAARRKMFTDAGLGDENIRMIELCQSVGAGAKFTGSGGAVVACCPDGAEQEARLKAVVAEAGFSVAEVEFAPREL</sequence>
<dbReference type="KEGG" id="bpg:Bathy05g00280"/>
<gene>
    <name evidence="10" type="ORF">Bathy05g00280</name>
</gene>
<dbReference type="SUPFAM" id="SSF63867">
    <property type="entry name" value="MoeA C-terminal domain-like"/>
    <property type="match status" value="1"/>
</dbReference>
<dbReference type="SUPFAM" id="SSF54211">
    <property type="entry name" value="Ribosomal protein S5 domain 2-like"/>
    <property type="match status" value="1"/>
</dbReference>
<dbReference type="Proteomes" id="UP000198341">
    <property type="component" value="Chromosome 5"/>
</dbReference>
<dbReference type="Pfam" id="PF00288">
    <property type="entry name" value="GHMP_kinases_N"/>
    <property type="match status" value="1"/>
</dbReference>
<protein>
    <recommendedName>
        <fullName evidence="4">molybdopterin adenylyltransferase</fullName>
        <ecNumber evidence="4">2.7.7.75</ecNumber>
    </recommendedName>
</protein>
<dbReference type="SUPFAM" id="SSF53218">
    <property type="entry name" value="Molybdenum cofactor biosynthesis proteins"/>
    <property type="match status" value="1"/>
</dbReference>
<dbReference type="CDD" id="cd00887">
    <property type="entry name" value="MoeA"/>
    <property type="match status" value="1"/>
</dbReference>
<dbReference type="GeneID" id="19015532"/>
<accession>K8EF80</accession>
<dbReference type="SMART" id="SM00852">
    <property type="entry name" value="MoCF_biosynth"/>
    <property type="match status" value="1"/>
</dbReference>
<dbReference type="InterPro" id="IPR053034">
    <property type="entry name" value="Glucuronokinase-like"/>
</dbReference>
<dbReference type="InterPro" id="IPR005111">
    <property type="entry name" value="MoeA_C_domain_IV"/>
</dbReference>
<dbReference type="GO" id="GO:0005524">
    <property type="term" value="F:ATP binding"/>
    <property type="evidence" value="ECO:0007669"/>
    <property type="project" value="UniProtKB-KW"/>
</dbReference>
<evidence type="ECO:0000256" key="6">
    <source>
        <dbReference type="ARBA" id="ARBA00022840"/>
    </source>
</evidence>
<dbReference type="Gene3D" id="2.170.190.11">
    <property type="entry name" value="Molybdopterin biosynthesis moea protein, domain 3"/>
    <property type="match status" value="1"/>
</dbReference>
<dbReference type="Gene3D" id="3.40.980.10">
    <property type="entry name" value="MoaB/Mog-like domain"/>
    <property type="match status" value="1"/>
</dbReference>
<dbReference type="GO" id="GO:0019287">
    <property type="term" value="P:isopentenyl diphosphate biosynthetic process, mevalonate pathway"/>
    <property type="evidence" value="ECO:0007669"/>
    <property type="project" value="UniProtKB-UniPathway"/>
</dbReference>
<dbReference type="Gene3D" id="3.90.105.10">
    <property type="entry name" value="Molybdopterin biosynthesis moea protein, domain 2"/>
    <property type="match status" value="1"/>
</dbReference>
<name>K8EF80_9CHLO</name>
<dbReference type="AlphaFoldDB" id="K8EF80"/>
<dbReference type="InterPro" id="IPR001453">
    <property type="entry name" value="MoaB/Mog_dom"/>
</dbReference>
<dbReference type="InterPro" id="IPR014721">
    <property type="entry name" value="Ribsml_uS5_D2-typ_fold_subgr"/>
</dbReference>
<evidence type="ECO:0000256" key="5">
    <source>
        <dbReference type="ARBA" id="ARBA00022741"/>
    </source>
</evidence>
<evidence type="ECO:0000256" key="1">
    <source>
        <dbReference type="ARBA" id="ARBA00005046"/>
    </source>
</evidence>
<dbReference type="EMBL" id="FO082274">
    <property type="protein sequence ID" value="CCO16787.1"/>
    <property type="molecule type" value="Genomic_DNA"/>
</dbReference>
<comment type="similarity">
    <text evidence="3">In the C-terminal section; belongs to the MoeA family.</text>
</comment>